<evidence type="ECO:0000313" key="1">
    <source>
        <dbReference type="EMBL" id="MBF8185548.1"/>
    </source>
</evidence>
<dbReference type="RefSeq" id="WP_195894533.1">
    <property type="nucleotide sequence ID" value="NZ_JADOGI010000015.1"/>
</dbReference>
<name>A0A931A5K3_9ACTN</name>
<sequence>MLALLCAGAFAGFAELPVPEPGVELLSNVGANTLTEVIQRTLDRVRDDPAAFERALAECRAYRRRSMVMGRERMRLPVA</sequence>
<protein>
    <submittedName>
        <fullName evidence="1">Uncharacterized protein</fullName>
    </submittedName>
</protein>
<reference evidence="1" key="1">
    <citation type="submission" date="2020-11" db="EMBL/GenBank/DDBJ databases">
        <title>Whole-genome analyses of Nonomuraea sp. K274.</title>
        <authorList>
            <person name="Veyisoglu A."/>
        </authorList>
    </citation>
    <scope>NUCLEOTIDE SEQUENCE</scope>
    <source>
        <strain evidence="1">K274</strain>
    </source>
</reference>
<dbReference type="Proteomes" id="UP000605361">
    <property type="component" value="Unassembled WGS sequence"/>
</dbReference>
<dbReference type="AlphaFoldDB" id="A0A931A5K3"/>
<keyword evidence="2" id="KW-1185">Reference proteome</keyword>
<evidence type="ECO:0000313" key="2">
    <source>
        <dbReference type="Proteomes" id="UP000605361"/>
    </source>
</evidence>
<accession>A0A931A5K3</accession>
<proteinExistence type="predicted"/>
<gene>
    <name evidence="1" type="ORF">ITP53_07320</name>
</gene>
<dbReference type="EMBL" id="JADOGI010000015">
    <property type="protein sequence ID" value="MBF8185548.1"/>
    <property type="molecule type" value="Genomic_DNA"/>
</dbReference>
<comment type="caution">
    <text evidence="1">The sequence shown here is derived from an EMBL/GenBank/DDBJ whole genome shotgun (WGS) entry which is preliminary data.</text>
</comment>
<organism evidence="1 2">
    <name type="scientific">Nonomuraea cypriaca</name>
    <dbReference type="NCBI Taxonomy" id="1187855"/>
    <lineage>
        <taxon>Bacteria</taxon>
        <taxon>Bacillati</taxon>
        <taxon>Actinomycetota</taxon>
        <taxon>Actinomycetes</taxon>
        <taxon>Streptosporangiales</taxon>
        <taxon>Streptosporangiaceae</taxon>
        <taxon>Nonomuraea</taxon>
    </lineage>
</organism>